<gene>
    <name evidence="2" type="primary">fxlA</name>
    <name evidence="2" type="ORF">C7M71_008475</name>
</gene>
<dbReference type="OrthoDB" id="3401898at2"/>
<keyword evidence="3" id="KW-1185">Reference proteome</keyword>
<dbReference type="EMBL" id="CP031264">
    <property type="protein sequence ID" value="AXI77469.1"/>
    <property type="molecule type" value="Genomic_DNA"/>
</dbReference>
<dbReference type="InterPro" id="IPR027575">
    <property type="entry name" value="LD_lanti_pre"/>
</dbReference>
<sequence>MADTRVSGGATALAERPAADGAFADEFSLDVRVVVAAHPNGKLACSTSDGCGSSCSGSACTSFTDDPV</sequence>
<evidence type="ECO:0000313" key="2">
    <source>
        <dbReference type="EMBL" id="AXI77469.1"/>
    </source>
</evidence>
<accession>A0A345SUR4</accession>
<dbReference type="AlphaFoldDB" id="A0A345SUR4"/>
<feature type="region of interest" description="Disordered" evidence="1">
    <location>
        <begin position="47"/>
        <end position="68"/>
    </location>
</feature>
<dbReference type="Proteomes" id="UP000249340">
    <property type="component" value="Chromosome"/>
</dbReference>
<dbReference type="KEGG" id="stri:C7M71_008475"/>
<evidence type="ECO:0000256" key="1">
    <source>
        <dbReference type="SAM" id="MobiDB-lite"/>
    </source>
</evidence>
<proteinExistence type="predicted"/>
<protein>
    <submittedName>
        <fullName evidence="2">FxLD family lantipeptide</fullName>
    </submittedName>
</protein>
<organism evidence="2 3">
    <name type="scientific">Peterkaempfera bronchialis</name>
    <dbReference type="NCBI Taxonomy" id="2126346"/>
    <lineage>
        <taxon>Bacteria</taxon>
        <taxon>Bacillati</taxon>
        <taxon>Actinomycetota</taxon>
        <taxon>Actinomycetes</taxon>
        <taxon>Kitasatosporales</taxon>
        <taxon>Streptomycetaceae</taxon>
        <taxon>Peterkaempfera</taxon>
    </lineage>
</organism>
<dbReference type="RefSeq" id="WP_111489976.1">
    <property type="nucleotide sequence ID" value="NZ_CP031264.1"/>
</dbReference>
<reference evidence="3" key="1">
    <citation type="submission" date="2018-07" db="EMBL/GenBank/DDBJ databases">
        <title>Streptacidiphilus bronchialis DSM 106435 chromosome.</title>
        <authorList>
            <person name="Batra D."/>
            <person name="Gulvik C.A."/>
        </authorList>
    </citation>
    <scope>NUCLEOTIDE SEQUENCE [LARGE SCALE GENOMIC DNA]</scope>
    <source>
        <strain evidence="3">DSM 106435</strain>
    </source>
</reference>
<feature type="compositionally biased region" description="Low complexity" evidence="1">
    <location>
        <begin position="47"/>
        <end position="62"/>
    </location>
</feature>
<name>A0A345SUR4_9ACTN</name>
<dbReference type="NCBIfam" id="TIGR04363">
    <property type="entry name" value="LD_lanti_pre"/>
    <property type="match status" value="1"/>
</dbReference>
<evidence type="ECO:0000313" key="3">
    <source>
        <dbReference type="Proteomes" id="UP000249340"/>
    </source>
</evidence>